<keyword evidence="1" id="KW-0812">Transmembrane</keyword>
<keyword evidence="1" id="KW-1133">Transmembrane helix</keyword>
<evidence type="ECO:0000256" key="1">
    <source>
        <dbReference type="RuleBase" id="RU367106"/>
    </source>
</evidence>
<proteinExistence type="inferred from homology"/>
<accession>A0A9N8YN76</accession>
<evidence type="ECO:0000313" key="3">
    <source>
        <dbReference type="EMBL" id="CAG8440771.1"/>
    </source>
</evidence>
<keyword evidence="4" id="KW-1185">Reference proteome</keyword>
<dbReference type="EMBL" id="CAJVPK010000062">
    <property type="protein sequence ID" value="CAG8440771.1"/>
    <property type="molecule type" value="Genomic_DNA"/>
</dbReference>
<dbReference type="PANTHER" id="PTHR23072">
    <property type="entry name" value="PHOSPHATIDYLINOSITOL GLYCAN-RELATED"/>
    <property type="match status" value="1"/>
</dbReference>
<comment type="caution">
    <text evidence="3">The sequence shown here is derived from an EMBL/GenBank/DDBJ whole genome shotgun (WGS) entry which is preliminary data.</text>
</comment>
<feature type="domain" description="GPI ethanolamine phosphate transferase 2 C-terminal" evidence="2">
    <location>
        <begin position="10"/>
        <end position="78"/>
    </location>
</feature>
<dbReference type="AlphaFoldDB" id="A0A9N8YN76"/>
<feature type="transmembrane region" description="Helical" evidence="1">
    <location>
        <begin position="48"/>
        <end position="70"/>
    </location>
</feature>
<dbReference type="GO" id="GO:0051267">
    <property type="term" value="F:CP2 mannose-ethanolamine phosphotransferase activity"/>
    <property type="evidence" value="ECO:0007669"/>
    <property type="project" value="TreeGrafter"/>
</dbReference>
<dbReference type="PANTHER" id="PTHR23072:SF0">
    <property type="entry name" value="GPI ETHANOLAMINE PHOSPHATE TRANSFERASE 2"/>
    <property type="match status" value="1"/>
</dbReference>
<evidence type="ECO:0000313" key="4">
    <source>
        <dbReference type="Proteomes" id="UP000789706"/>
    </source>
</evidence>
<dbReference type="GO" id="GO:0005789">
    <property type="term" value="C:endoplasmic reticulum membrane"/>
    <property type="evidence" value="ECO:0007669"/>
    <property type="project" value="UniProtKB-SubCell"/>
</dbReference>
<name>A0A9N8YN76_9GLOM</name>
<dbReference type="GO" id="GO:0006506">
    <property type="term" value="P:GPI anchor biosynthetic process"/>
    <property type="evidence" value="ECO:0007669"/>
    <property type="project" value="UniProtKB-KW"/>
</dbReference>
<dbReference type="Proteomes" id="UP000789706">
    <property type="component" value="Unassembled WGS sequence"/>
</dbReference>
<comment type="similarity">
    <text evidence="1">Belongs to the PIGG/PIGN/PIGO family. PIGG subfamily.</text>
</comment>
<keyword evidence="1" id="KW-0808">Transferase</keyword>
<dbReference type="InterPro" id="IPR039527">
    <property type="entry name" value="PIGG/GPI7"/>
</dbReference>
<dbReference type="Pfam" id="PF19316">
    <property type="entry name" value="PIGO_PIGG"/>
    <property type="match status" value="1"/>
</dbReference>
<comment type="function">
    <text evidence="1">Ethanolamine phosphate transferase involved in glycosylphosphatidylinositol-anchor biosynthesis. Transfers ethanolamine phosphate to the GPI second mannose.</text>
</comment>
<evidence type="ECO:0000259" key="2">
    <source>
        <dbReference type="Pfam" id="PF19316"/>
    </source>
</evidence>
<comment type="caution">
    <text evidence="1">Lacks conserved residue(s) required for the propagation of feature annotation.</text>
</comment>
<keyword evidence="1" id="KW-0337">GPI-anchor biosynthesis</keyword>
<organism evidence="3 4">
    <name type="scientific">Diversispora eburnea</name>
    <dbReference type="NCBI Taxonomy" id="1213867"/>
    <lineage>
        <taxon>Eukaryota</taxon>
        <taxon>Fungi</taxon>
        <taxon>Fungi incertae sedis</taxon>
        <taxon>Mucoromycota</taxon>
        <taxon>Glomeromycotina</taxon>
        <taxon>Glomeromycetes</taxon>
        <taxon>Diversisporales</taxon>
        <taxon>Diversisporaceae</taxon>
        <taxon>Diversispora</taxon>
    </lineage>
</organism>
<comment type="subcellular location">
    <subcellularLocation>
        <location evidence="1">Endoplasmic reticulum membrane</location>
        <topology evidence="1">Multi-pass membrane protein</topology>
    </subcellularLocation>
</comment>
<comment type="pathway">
    <text evidence="1">Glycolipid biosynthesis; glycosylphosphatidylinositol-anchor biosynthesis.</text>
</comment>
<gene>
    <name evidence="3" type="ORF">DEBURN_LOCUS1418</name>
</gene>
<dbReference type="InterPro" id="IPR045687">
    <property type="entry name" value="PIGG/GPI7_C"/>
</dbReference>
<sequence length="183" mass="20776">MKYGIPISPLTINYILMCLKLMTFYSLGNSNSLASIDISNSYIGVNEYNMVIVGILTFLANWSGSIWWVLAGNLIKLEIIELRINKICSERRIQAIENYAVGNYHENNNISGGSRVIGVSIFVENNPTSSTSSTYSTTIFSLLYSNPKEDDDLVDMPILSQTTTTKFNKIDWWWNNMVDMWKC</sequence>
<feature type="transmembrane region" description="Helical" evidence="1">
    <location>
        <begin position="12"/>
        <end position="28"/>
    </location>
</feature>
<keyword evidence="1" id="KW-0472">Membrane</keyword>
<dbReference type="OrthoDB" id="272139at2759"/>
<reference evidence="3" key="1">
    <citation type="submission" date="2021-06" db="EMBL/GenBank/DDBJ databases">
        <authorList>
            <person name="Kallberg Y."/>
            <person name="Tangrot J."/>
            <person name="Rosling A."/>
        </authorList>
    </citation>
    <scope>NUCLEOTIDE SEQUENCE</scope>
    <source>
        <strain evidence="3">AZ414A</strain>
    </source>
</reference>
<protein>
    <recommendedName>
        <fullName evidence="1">GPI ethanolamine phosphate transferase 2</fullName>
    </recommendedName>
</protein>
<keyword evidence="1" id="KW-0256">Endoplasmic reticulum</keyword>